<dbReference type="InterPro" id="IPR006179">
    <property type="entry name" value="5_nucleotidase/apyrase"/>
</dbReference>
<protein>
    <recommendedName>
        <fullName evidence="3">5'-nucleotidase</fullName>
        <ecNumber evidence="3">3.1.3.5</ecNumber>
    </recommendedName>
</protein>
<evidence type="ECO:0000313" key="8">
    <source>
        <dbReference type="EMBL" id="CAG5091568.1"/>
    </source>
</evidence>
<dbReference type="Pfam" id="PF02872">
    <property type="entry name" value="5_nucleotid_C"/>
    <property type="match status" value="1"/>
</dbReference>
<dbReference type="InterPro" id="IPR004843">
    <property type="entry name" value="Calcineurin-like_PHP"/>
</dbReference>
<feature type="domain" description="Calcineurin-like phosphoesterase" evidence="6">
    <location>
        <begin position="33"/>
        <end position="247"/>
    </location>
</feature>
<dbReference type="PANTHER" id="PTHR11575">
    <property type="entry name" value="5'-NUCLEOTIDASE-RELATED"/>
    <property type="match status" value="1"/>
</dbReference>
<evidence type="ECO:0000259" key="7">
    <source>
        <dbReference type="Pfam" id="PF02872"/>
    </source>
</evidence>
<evidence type="ECO:0000256" key="1">
    <source>
        <dbReference type="ARBA" id="ARBA00000815"/>
    </source>
</evidence>
<dbReference type="InterPro" id="IPR008334">
    <property type="entry name" value="5'-Nucleotdase_C"/>
</dbReference>
<dbReference type="Gene3D" id="3.90.780.10">
    <property type="entry name" value="5'-Nucleotidase, C-terminal domain"/>
    <property type="match status" value="1"/>
</dbReference>
<dbReference type="Pfam" id="PF00149">
    <property type="entry name" value="Metallophos"/>
    <property type="match status" value="1"/>
</dbReference>
<keyword evidence="5" id="KW-0547">Nucleotide-binding</keyword>
<dbReference type="SUPFAM" id="SSF56300">
    <property type="entry name" value="Metallo-dependent phosphatases"/>
    <property type="match status" value="1"/>
</dbReference>
<dbReference type="PROSITE" id="PS00785">
    <property type="entry name" value="5_NUCLEOTIDASE_1"/>
    <property type="match status" value="1"/>
</dbReference>
<sequence>MISSRQIFLLLLRAVFGNENDSENPRPETFKLTIVHTNDVHAHFVESDAYGNACKPEGPCYGGAARRATLINEIRRNRENPVLVLDAGDQSQGTPWYNTYKGAAAANFVSVLGYDAFIIGNHEFDRGVDNFVEHFIGNFTAGSKVPILSANIDAKNEPSLQGEFQKTLSLDIEQLKIGIIGYTTEETPEISDTGNLIFETVKEESAKLRMSENADILIGVGHYGLSEDKLMASQVDLDVIIGGHSHSLMYTDQLDIDPIDADKSKGPYPTWEKNVHGNDLPICHAFEYGKYLGVVDLEFHLVDGKYVLQKDLVRGAPRILDEKIEKDKDVLAEIEKWKVAVDQLTEEEIGYALTFLDGDRTSCRRRECTMAGKVNYGQMLTVFPFDGFFDSLVVNGTILRQTVETGVRRYVEAADSNPGEFLQFSGVKVVYDMEKEPFSRVADLKVKTQDETTGELSYAEIVEEKEYCFVSSDFLAAKGGDGYDLLRDPEIQLTRKRLGIDIEVTVEATKLFSPIKSALEGRITFAEPADDIGSTTEATTEETTSSAAAVSACLLTFALAIFNQ</sequence>
<accession>A0ABN7S3D3</accession>
<feature type="domain" description="5'-Nucleotidase C-terminal" evidence="7">
    <location>
        <begin position="370"/>
        <end position="486"/>
    </location>
</feature>
<dbReference type="PRINTS" id="PR01607">
    <property type="entry name" value="APYRASEFAMLY"/>
</dbReference>
<evidence type="ECO:0000256" key="4">
    <source>
        <dbReference type="ARBA" id="ARBA00022729"/>
    </source>
</evidence>
<dbReference type="InterPro" id="IPR029052">
    <property type="entry name" value="Metallo-depent_PP-like"/>
</dbReference>
<evidence type="ECO:0000313" key="9">
    <source>
        <dbReference type="Proteomes" id="UP001158576"/>
    </source>
</evidence>
<keyword evidence="4 5" id="KW-0732">Signal</keyword>
<dbReference type="PROSITE" id="PS00786">
    <property type="entry name" value="5_NUCLEOTIDASE_2"/>
    <property type="match status" value="1"/>
</dbReference>
<dbReference type="SUPFAM" id="SSF55816">
    <property type="entry name" value="5'-nucleotidase (syn. UDP-sugar hydrolase), C-terminal domain"/>
    <property type="match status" value="1"/>
</dbReference>
<gene>
    <name evidence="8" type="ORF">OKIOD_LOCUS4698</name>
</gene>
<keyword evidence="5" id="KW-0378">Hydrolase</keyword>
<dbReference type="EMBL" id="OU015568">
    <property type="protein sequence ID" value="CAG5091568.1"/>
    <property type="molecule type" value="Genomic_DNA"/>
</dbReference>
<keyword evidence="9" id="KW-1185">Reference proteome</keyword>
<dbReference type="InterPro" id="IPR006146">
    <property type="entry name" value="5'-Nucleotdase_CS"/>
</dbReference>
<dbReference type="Gene3D" id="3.60.21.10">
    <property type="match status" value="1"/>
</dbReference>
<feature type="signal peptide" evidence="5">
    <location>
        <begin position="1"/>
        <end position="17"/>
    </location>
</feature>
<evidence type="ECO:0000256" key="3">
    <source>
        <dbReference type="ARBA" id="ARBA00012643"/>
    </source>
</evidence>
<name>A0ABN7S3D3_OIKDI</name>
<feature type="chain" id="PRO_5044963820" description="5'-nucleotidase" evidence="5">
    <location>
        <begin position="18"/>
        <end position="564"/>
    </location>
</feature>
<reference evidence="8 9" key="1">
    <citation type="submission" date="2021-04" db="EMBL/GenBank/DDBJ databases">
        <authorList>
            <person name="Bliznina A."/>
        </authorList>
    </citation>
    <scope>NUCLEOTIDE SEQUENCE [LARGE SCALE GENOMIC DNA]</scope>
</reference>
<organism evidence="8 9">
    <name type="scientific">Oikopleura dioica</name>
    <name type="common">Tunicate</name>
    <dbReference type="NCBI Taxonomy" id="34765"/>
    <lineage>
        <taxon>Eukaryota</taxon>
        <taxon>Metazoa</taxon>
        <taxon>Chordata</taxon>
        <taxon>Tunicata</taxon>
        <taxon>Appendicularia</taxon>
        <taxon>Copelata</taxon>
        <taxon>Oikopleuridae</taxon>
        <taxon>Oikopleura</taxon>
    </lineage>
</organism>
<evidence type="ECO:0000256" key="2">
    <source>
        <dbReference type="ARBA" id="ARBA00006654"/>
    </source>
</evidence>
<proteinExistence type="inferred from homology"/>
<evidence type="ECO:0000259" key="6">
    <source>
        <dbReference type="Pfam" id="PF00149"/>
    </source>
</evidence>
<dbReference type="EC" id="3.1.3.5" evidence="3"/>
<dbReference type="Proteomes" id="UP001158576">
    <property type="component" value="Chromosome PAR"/>
</dbReference>
<comment type="similarity">
    <text evidence="2 5">Belongs to the 5'-nucleotidase family.</text>
</comment>
<evidence type="ECO:0000256" key="5">
    <source>
        <dbReference type="RuleBase" id="RU362119"/>
    </source>
</evidence>
<dbReference type="InterPro" id="IPR036907">
    <property type="entry name" value="5'-Nucleotdase_C_sf"/>
</dbReference>
<comment type="catalytic activity">
    <reaction evidence="1">
        <text>a ribonucleoside 5'-phosphate + H2O = a ribonucleoside + phosphate</text>
        <dbReference type="Rhea" id="RHEA:12484"/>
        <dbReference type="ChEBI" id="CHEBI:15377"/>
        <dbReference type="ChEBI" id="CHEBI:18254"/>
        <dbReference type="ChEBI" id="CHEBI:43474"/>
        <dbReference type="ChEBI" id="CHEBI:58043"/>
        <dbReference type="EC" id="3.1.3.5"/>
    </reaction>
</comment>
<dbReference type="PANTHER" id="PTHR11575:SF24">
    <property type="entry name" value="5'-NUCLEOTIDASE"/>
    <property type="match status" value="1"/>
</dbReference>